<sequence>MNVAAGLLPNQHQRQSLLQPCKRLLNNRSQQPQQPPQLNLHQTYFLHEMSTTKGAMATTTALPPPLPLREEGPWRRRASVMSISSIASRRSSLRSVASIFSVSSSNPDSPTAMRGPGSPEVATFQETEHLPQGRRKSYVPKHAAQSFVNSTTLVTPMSCKSSPNSPLKSCFPMAVKDDNGLWNVDSPPESENEGKETKKKTYRKSCSSVHGYERLAPNDGGFVGGFVTQ</sequence>
<organism evidence="2 3">
    <name type="scientific">Phyllosticta citribraziliensis</name>
    <dbReference type="NCBI Taxonomy" id="989973"/>
    <lineage>
        <taxon>Eukaryota</taxon>
        <taxon>Fungi</taxon>
        <taxon>Dikarya</taxon>
        <taxon>Ascomycota</taxon>
        <taxon>Pezizomycotina</taxon>
        <taxon>Dothideomycetes</taxon>
        <taxon>Dothideomycetes incertae sedis</taxon>
        <taxon>Botryosphaeriales</taxon>
        <taxon>Phyllostictaceae</taxon>
        <taxon>Phyllosticta</taxon>
    </lineage>
</organism>
<reference evidence="2 3" key="1">
    <citation type="submission" date="2024-04" db="EMBL/GenBank/DDBJ databases">
        <title>Phyllosticta paracitricarpa is synonymous to the EU quarantine fungus P. citricarpa based on phylogenomic analyses.</title>
        <authorList>
            <consortium name="Lawrence Berkeley National Laboratory"/>
            <person name="Van ingen-buijs V.A."/>
            <person name="Van westerhoven A.C."/>
            <person name="Haridas S."/>
            <person name="Skiadas P."/>
            <person name="Martin F."/>
            <person name="Groenewald J.Z."/>
            <person name="Crous P.W."/>
            <person name="Seidl M.F."/>
        </authorList>
    </citation>
    <scope>NUCLEOTIDE SEQUENCE [LARGE SCALE GENOMIC DNA]</scope>
    <source>
        <strain evidence="2 3">CPC 17464</strain>
    </source>
</reference>
<evidence type="ECO:0000256" key="1">
    <source>
        <dbReference type="SAM" id="MobiDB-lite"/>
    </source>
</evidence>
<name>A0ABR1M872_9PEZI</name>
<dbReference type="GeneID" id="92032149"/>
<proteinExistence type="predicted"/>
<gene>
    <name evidence="2" type="ORF">J3D65DRAFT_614721</name>
</gene>
<feature type="region of interest" description="Disordered" evidence="1">
    <location>
        <begin position="181"/>
        <end position="202"/>
    </location>
</feature>
<evidence type="ECO:0000313" key="3">
    <source>
        <dbReference type="Proteomes" id="UP001360953"/>
    </source>
</evidence>
<comment type="caution">
    <text evidence="2">The sequence shown here is derived from an EMBL/GenBank/DDBJ whole genome shotgun (WGS) entry which is preliminary data.</text>
</comment>
<keyword evidence="3" id="KW-1185">Reference proteome</keyword>
<dbReference type="RefSeq" id="XP_066659009.1">
    <property type="nucleotide sequence ID" value="XM_066799243.1"/>
</dbReference>
<accession>A0ABR1M872</accession>
<protein>
    <submittedName>
        <fullName evidence="2">Uncharacterized protein</fullName>
    </submittedName>
</protein>
<dbReference type="EMBL" id="JBBPEH010000002">
    <property type="protein sequence ID" value="KAK7542716.1"/>
    <property type="molecule type" value="Genomic_DNA"/>
</dbReference>
<dbReference type="Proteomes" id="UP001360953">
    <property type="component" value="Unassembled WGS sequence"/>
</dbReference>
<evidence type="ECO:0000313" key="2">
    <source>
        <dbReference type="EMBL" id="KAK7542716.1"/>
    </source>
</evidence>